<proteinExistence type="predicted"/>
<evidence type="ECO:0000313" key="3">
    <source>
        <dbReference type="Proteomes" id="UP001057455"/>
    </source>
</evidence>
<gene>
    <name evidence="2" type="ORF">BaOVIS_002720</name>
</gene>
<keyword evidence="1" id="KW-1133">Transmembrane helix</keyword>
<feature type="transmembrane region" description="Helical" evidence="1">
    <location>
        <begin position="37"/>
        <end position="58"/>
    </location>
</feature>
<organism evidence="2 3">
    <name type="scientific">Babesia ovis</name>
    <dbReference type="NCBI Taxonomy" id="5869"/>
    <lineage>
        <taxon>Eukaryota</taxon>
        <taxon>Sar</taxon>
        <taxon>Alveolata</taxon>
        <taxon>Apicomplexa</taxon>
        <taxon>Aconoidasida</taxon>
        <taxon>Piroplasmida</taxon>
        <taxon>Babesiidae</taxon>
        <taxon>Babesia</taxon>
    </lineage>
</organism>
<evidence type="ECO:0000256" key="1">
    <source>
        <dbReference type="SAM" id="Phobius"/>
    </source>
</evidence>
<keyword evidence="1" id="KW-0812">Transmembrane</keyword>
<accession>A0A9W5T817</accession>
<keyword evidence="1" id="KW-0472">Membrane</keyword>
<reference evidence="2" key="1">
    <citation type="submission" date="2019-12" db="EMBL/GenBank/DDBJ databases">
        <title>Genome sequence of Babesia ovis.</title>
        <authorList>
            <person name="Yamagishi J."/>
            <person name="Sevinc F."/>
            <person name="Xuan X."/>
        </authorList>
    </citation>
    <scope>NUCLEOTIDE SEQUENCE</scope>
    <source>
        <strain evidence="2">Selcuk</strain>
    </source>
</reference>
<comment type="caution">
    <text evidence="2">The sequence shown here is derived from an EMBL/GenBank/DDBJ whole genome shotgun (WGS) entry which is preliminary data.</text>
</comment>
<dbReference type="AlphaFoldDB" id="A0A9W5T817"/>
<evidence type="ECO:0000313" key="2">
    <source>
        <dbReference type="EMBL" id="GFE52868.1"/>
    </source>
</evidence>
<keyword evidence="3" id="KW-1185">Reference proteome</keyword>
<sequence length="66" mass="7691">MSSYSRKIGLKNDKFATRVTTRANSGNTAERRTASFYVLWFMLIVLVLSGVTEMITYIKRAKYMRF</sequence>
<name>A0A9W5T817_BABOV</name>
<dbReference type="OrthoDB" id="10553387at2759"/>
<dbReference type="EMBL" id="BLIY01000003">
    <property type="protein sequence ID" value="GFE52868.1"/>
    <property type="molecule type" value="Genomic_DNA"/>
</dbReference>
<protein>
    <submittedName>
        <fullName evidence="2">Uncharacterized protein</fullName>
    </submittedName>
</protein>
<dbReference type="Proteomes" id="UP001057455">
    <property type="component" value="Unassembled WGS sequence"/>
</dbReference>